<keyword evidence="2" id="KW-1185">Reference proteome</keyword>
<gene>
    <name evidence="1" type="ORF">MLD38_000904</name>
</gene>
<proteinExistence type="predicted"/>
<evidence type="ECO:0000313" key="2">
    <source>
        <dbReference type="Proteomes" id="UP001057402"/>
    </source>
</evidence>
<reference evidence="2" key="1">
    <citation type="journal article" date="2023" name="Front. Plant Sci.">
        <title>Chromosomal-level genome assembly of Melastoma candidum provides insights into trichome evolution.</title>
        <authorList>
            <person name="Zhong Y."/>
            <person name="Wu W."/>
            <person name="Sun C."/>
            <person name="Zou P."/>
            <person name="Liu Y."/>
            <person name="Dai S."/>
            <person name="Zhou R."/>
        </authorList>
    </citation>
    <scope>NUCLEOTIDE SEQUENCE [LARGE SCALE GENOMIC DNA]</scope>
</reference>
<accession>A0ACB9SB21</accession>
<protein>
    <submittedName>
        <fullName evidence="1">Uncharacterized protein</fullName>
    </submittedName>
</protein>
<evidence type="ECO:0000313" key="1">
    <source>
        <dbReference type="EMBL" id="KAI4388590.1"/>
    </source>
</evidence>
<sequence>MGMQGSRCIVVLLLLSVLVLISTSAALAHNITELLSSRPDFATFNRYLSRTRLSYEVNSRNTITVLAIDNSAMTTLLAPRPTLATLRNRLSLHILLDYFDAGKLHQLSSGTAVAATIFQTTGKAPGMSGFVNMTDLGGGKVGFKPQDGSVDFAVFFVKSLVENPYNISVVQISGVIPSAEAAAPVPDPSMVNFMDTMTRKGCAIFAATLVATPKAFAAYKDNLQGGLTLFCPGDEVFLHFLAKFKNLTVDNRISYLEFCVTPIYRSLATLQSTSGPINTLATSGPGSFVFTVQNVGPDIALKTKVNTVKIIGTGLDQQPIAIYLLEEVLLPHELSASAPVPAPSPAPAPASTHSPPVPTPESPSPPAPPPLESVPPTAPPPLDGPVDQTPPPKSHGARAHHQCLVMSLISLALIMMS</sequence>
<organism evidence="1 2">
    <name type="scientific">Melastoma candidum</name>
    <dbReference type="NCBI Taxonomy" id="119954"/>
    <lineage>
        <taxon>Eukaryota</taxon>
        <taxon>Viridiplantae</taxon>
        <taxon>Streptophyta</taxon>
        <taxon>Embryophyta</taxon>
        <taxon>Tracheophyta</taxon>
        <taxon>Spermatophyta</taxon>
        <taxon>Magnoliopsida</taxon>
        <taxon>eudicotyledons</taxon>
        <taxon>Gunneridae</taxon>
        <taxon>Pentapetalae</taxon>
        <taxon>rosids</taxon>
        <taxon>malvids</taxon>
        <taxon>Myrtales</taxon>
        <taxon>Melastomataceae</taxon>
        <taxon>Melastomatoideae</taxon>
        <taxon>Melastomateae</taxon>
        <taxon>Melastoma</taxon>
    </lineage>
</organism>
<name>A0ACB9SB21_9MYRT</name>
<dbReference type="Proteomes" id="UP001057402">
    <property type="component" value="Chromosome 1"/>
</dbReference>
<comment type="caution">
    <text evidence="1">The sequence shown here is derived from an EMBL/GenBank/DDBJ whole genome shotgun (WGS) entry which is preliminary data.</text>
</comment>
<dbReference type="EMBL" id="CM042880">
    <property type="protein sequence ID" value="KAI4388590.1"/>
    <property type="molecule type" value="Genomic_DNA"/>
</dbReference>